<dbReference type="InterPro" id="IPR010810">
    <property type="entry name" value="Flagellin_hook_IN_motif"/>
</dbReference>
<comment type="subunit">
    <text evidence="2 5">Homopentamer.</text>
</comment>
<dbReference type="InterPro" id="IPR040026">
    <property type="entry name" value="FliD"/>
</dbReference>
<proteinExistence type="inferred from homology"/>
<dbReference type="EMBL" id="FNED01000004">
    <property type="protein sequence ID" value="SDI48434.1"/>
    <property type="molecule type" value="Genomic_DNA"/>
</dbReference>
<evidence type="ECO:0000259" key="7">
    <source>
        <dbReference type="Pfam" id="PF07195"/>
    </source>
</evidence>
<feature type="coiled-coil region" evidence="5">
    <location>
        <begin position="562"/>
        <end position="589"/>
    </location>
</feature>
<organism evidence="8 10">
    <name type="scientific">Aneurinibacillus migulanus</name>
    <name type="common">Bacillus migulanus</name>
    <dbReference type="NCBI Taxonomy" id="47500"/>
    <lineage>
        <taxon>Bacteria</taxon>
        <taxon>Bacillati</taxon>
        <taxon>Bacillota</taxon>
        <taxon>Bacilli</taxon>
        <taxon>Bacillales</taxon>
        <taxon>Paenibacillaceae</taxon>
        <taxon>Aneurinibacillus group</taxon>
        <taxon>Aneurinibacillus</taxon>
    </lineage>
</organism>
<comment type="subcellular location">
    <subcellularLocation>
        <location evidence="5">Secreted</location>
    </subcellularLocation>
    <subcellularLocation>
        <location evidence="5">Bacterial flagellum</location>
    </subcellularLocation>
</comment>
<dbReference type="GO" id="GO:0009424">
    <property type="term" value="C:bacterial-type flagellum hook"/>
    <property type="evidence" value="ECO:0007669"/>
    <property type="project" value="UniProtKB-UniRule"/>
</dbReference>
<evidence type="ECO:0000259" key="6">
    <source>
        <dbReference type="Pfam" id="PF02465"/>
    </source>
</evidence>
<reference evidence="8 10" key="1">
    <citation type="submission" date="2015-07" db="EMBL/GenBank/DDBJ databases">
        <title>Fjat-14205 dsm 2895.</title>
        <authorList>
            <person name="Liu B."/>
            <person name="Wang J."/>
            <person name="Zhu Y."/>
            <person name="Liu G."/>
            <person name="Chen Q."/>
            <person name="Chen Z."/>
            <person name="Lan J."/>
            <person name="Che J."/>
            <person name="Ge C."/>
            <person name="Shi H."/>
            <person name="Pan Z."/>
            <person name="Liu X."/>
        </authorList>
    </citation>
    <scope>NUCLEOTIDE SEQUENCE [LARGE SCALE GENOMIC DNA]</scope>
    <source>
        <strain evidence="8 10">DSM 2895</strain>
    </source>
</reference>
<sequence>MSVNRITGFSGFDSESLIQKMMTAERAPLNKLKFKKQKMVWQQDMYREINTSFKSLHGMADSLKNSPTWNMFKTVSSDESSVSVSGTTASGTHKVEVLQLASTAKLEAKKELSGDTPDIGSLTPGSHSIVVDLGGVSKQVTIDVENGDDPTKVKDKLQAAFDKTFGQGNISVSADASNKLKFQTTNGAALTLKPFGSDDLIDKLGFSNPANRSTGLDPLATVGSLTGDSSNPVTFTITGKNGSKEFTIDPSDSLETVMAKVNAEGAATGVRMNYDAVAKKFTFTSMYAGAEGKVELTAGNNPADPGNKFLEGLGFSAANRGAYGTDTIAVIDGTSVSSTNNSITKDGITYDVKKVTNGTPVTIKTEHDVDALVKQITDFVNKYNEAIEGFSSKLREKVNRKILPMSDEDRKNIKEADLKLWEAEAKKGLLRNDDILSKALGDMRMITYSGVKGVRADGKDAYLSSIGITTASFTGENGEVIKSKAAMDGMLTIDEKKLRKALEENPEQVINIFTSYPTNADKSLPKEEYEAKKGLMHRFKDFFWEIQKEVSARIDNTGKINDSSLEKQIRDMNNRMEDMEVKLLRKEDQYYRRFAQMEKVMSQGSAQSSWIAAQLGKM</sequence>
<keyword evidence="5" id="KW-0964">Secreted</keyword>
<keyword evidence="10" id="KW-1185">Reference proteome</keyword>
<evidence type="ECO:0000313" key="9">
    <source>
        <dbReference type="EMBL" id="SDI48434.1"/>
    </source>
</evidence>
<comment type="function">
    <text evidence="5">Required for morphogenesis and for the elongation of the flagellar filament by facilitating polymerization of the flagellin monomers at the tip of growing filament. Forms a capping structure, which prevents flagellin subunits (transported through the central channel of the flagellum) from leaking out without polymerization at the distal end.</text>
</comment>
<evidence type="ECO:0000256" key="4">
    <source>
        <dbReference type="ARBA" id="ARBA00023143"/>
    </source>
</evidence>
<feature type="domain" description="Flagellar hook-associated protein 2 N-terminal" evidence="6">
    <location>
        <begin position="10"/>
        <end position="103"/>
    </location>
</feature>
<keyword evidence="9" id="KW-0282">Flagellum</keyword>
<dbReference type="STRING" id="47500.AF333_03085"/>
<gene>
    <name evidence="8" type="ORF">AF333_03085</name>
    <name evidence="9" type="ORF">SAMN04487909_104185</name>
</gene>
<keyword evidence="9" id="KW-0969">Cilium</keyword>
<dbReference type="PANTHER" id="PTHR30288">
    <property type="entry name" value="FLAGELLAR CAP/ASSEMBLY PROTEIN FLID"/>
    <property type="match status" value="1"/>
</dbReference>
<dbReference type="GO" id="GO:0071973">
    <property type="term" value="P:bacterial-type flagellum-dependent cell motility"/>
    <property type="evidence" value="ECO:0007669"/>
    <property type="project" value="TreeGrafter"/>
</dbReference>
<name>A0A0D1UZD4_ANEMI</name>
<evidence type="ECO:0000256" key="1">
    <source>
        <dbReference type="ARBA" id="ARBA00009764"/>
    </source>
</evidence>
<evidence type="ECO:0000313" key="8">
    <source>
        <dbReference type="EMBL" id="KON94627.1"/>
    </source>
</evidence>
<dbReference type="GO" id="GO:0005576">
    <property type="term" value="C:extracellular region"/>
    <property type="evidence" value="ECO:0007669"/>
    <property type="project" value="UniProtKB-SubCell"/>
</dbReference>
<dbReference type="Pfam" id="PF07196">
    <property type="entry name" value="Flagellin_IN"/>
    <property type="match status" value="1"/>
</dbReference>
<keyword evidence="4 5" id="KW-0975">Bacterial flagellum</keyword>
<accession>A0A0D1UZD4</accession>
<dbReference type="Proteomes" id="UP000182836">
    <property type="component" value="Unassembled WGS sequence"/>
</dbReference>
<keyword evidence="3 5" id="KW-0175">Coiled coil</keyword>
<dbReference type="Pfam" id="PF02465">
    <property type="entry name" value="FliD_N"/>
    <property type="match status" value="1"/>
</dbReference>
<keyword evidence="9" id="KW-0966">Cell projection</keyword>
<dbReference type="AlphaFoldDB" id="A0A0D1UZD4"/>
<comment type="similarity">
    <text evidence="1 5">Belongs to the FliD family.</text>
</comment>
<dbReference type="GO" id="GO:0009421">
    <property type="term" value="C:bacterial-type flagellum filament cap"/>
    <property type="evidence" value="ECO:0007669"/>
    <property type="project" value="InterPro"/>
</dbReference>
<dbReference type="Proteomes" id="UP000037269">
    <property type="component" value="Unassembled WGS sequence"/>
</dbReference>
<evidence type="ECO:0000313" key="10">
    <source>
        <dbReference type="Proteomes" id="UP000037269"/>
    </source>
</evidence>
<dbReference type="RefSeq" id="WP_043067671.1">
    <property type="nucleotide sequence ID" value="NZ_BJOA01000081.1"/>
</dbReference>
<evidence type="ECO:0000256" key="2">
    <source>
        <dbReference type="ARBA" id="ARBA00011255"/>
    </source>
</evidence>
<dbReference type="OrthoDB" id="9776025at2"/>
<reference evidence="9 11" key="2">
    <citation type="submission" date="2016-10" db="EMBL/GenBank/DDBJ databases">
        <authorList>
            <person name="de Groot N.N."/>
        </authorList>
    </citation>
    <scope>NUCLEOTIDE SEQUENCE [LARGE SCALE GENOMIC DNA]</scope>
    <source>
        <strain evidence="9 11">DSM 2895</strain>
    </source>
</reference>
<evidence type="ECO:0000313" key="11">
    <source>
        <dbReference type="Proteomes" id="UP000182836"/>
    </source>
</evidence>
<dbReference type="EMBL" id="LGUG01000004">
    <property type="protein sequence ID" value="KON94627.1"/>
    <property type="molecule type" value="Genomic_DNA"/>
</dbReference>
<dbReference type="PATRIC" id="fig|47500.8.peg.2977"/>
<evidence type="ECO:0000256" key="5">
    <source>
        <dbReference type="RuleBase" id="RU362066"/>
    </source>
</evidence>
<dbReference type="PANTHER" id="PTHR30288:SF0">
    <property type="entry name" value="FLAGELLAR HOOK-ASSOCIATED PROTEIN 2"/>
    <property type="match status" value="1"/>
</dbReference>
<dbReference type="Pfam" id="PF07195">
    <property type="entry name" value="FliD_C"/>
    <property type="match status" value="1"/>
</dbReference>
<feature type="domain" description="Flagellar hook-associated protein 2 C-terminal" evidence="7">
    <location>
        <begin position="325"/>
        <end position="603"/>
    </location>
</feature>
<dbReference type="InterPro" id="IPR010809">
    <property type="entry name" value="FliD_C"/>
</dbReference>
<evidence type="ECO:0000256" key="3">
    <source>
        <dbReference type="ARBA" id="ARBA00023054"/>
    </source>
</evidence>
<protein>
    <recommendedName>
        <fullName evidence="5">Flagellar hook-associated protein 2</fullName>
        <shortName evidence="5">HAP2</shortName>
    </recommendedName>
    <alternativeName>
        <fullName evidence="5">Flagellar cap protein</fullName>
    </alternativeName>
</protein>
<dbReference type="GO" id="GO:0007155">
    <property type="term" value="P:cell adhesion"/>
    <property type="evidence" value="ECO:0007669"/>
    <property type="project" value="InterPro"/>
</dbReference>
<dbReference type="GeneID" id="42304194"/>
<dbReference type="InterPro" id="IPR003481">
    <property type="entry name" value="FliD_N"/>
</dbReference>